<organism evidence="2 3">
    <name type="scientific">Mycena alexandri</name>
    <dbReference type="NCBI Taxonomy" id="1745969"/>
    <lineage>
        <taxon>Eukaryota</taxon>
        <taxon>Fungi</taxon>
        <taxon>Dikarya</taxon>
        <taxon>Basidiomycota</taxon>
        <taxon>Agaricomycotina</taxon>
        <taxon>Agaricomycetes</taxon>
        <taxon>Agaricomycetidae</taxon>
        <taxon>Agaricales</taxon>
        <taxon>Marasmiineae</taxon>
        <taxon>Mycenaceae</taxon>
        <taxon>Mycena</taxon>
    </lineage>
</organism>
<feature type="region of interest" description="Disordered" evidence="1">
    <location>
        <begin position="86"/>
        <end position="117"/>
    </location>
</feature>
<dbReference type="Proteomes" id="UP001218188">
    <property type="component" value="Unassembled WGS sequence"/>
</dbReference>
<feature type="region of interest" description="Disordered" evidence="1">
    <location>
        <begin position="361"/>
        <end position="411"/>
    </location>
</feature>
<feature type="compositionally biased region" description="Polar residues" evidence="1">
    <location>
        <begin position="95"/>
        <end position="111"/>
    </location>
</feature>
<evidence type="ECO:0000313" key="3">
    <source>
        <dbReference type="Proteomes" id="UP001218188"/>
    </source>
</evidence>
<feature type="region of interest" description="Disordered" evidence="1">
    <location>
        <begin position="1"/>
        <end position="70"/>
    </location>
</feature>
<feature type="compositionally biased region" description="Basic and acidic residues" evidence="1">
    <location>
        <begin position="389"/>
        <end position="411"/>
    </location>
</feature>
<evidence type="ECO:0000313" key="2">
    <source>
        <dbReference type="EMBL" id="KAJ7022488.1"/>
    </source>
</evidence>
<feature type="compositionally biased region" description="Basic and acidic residues" evidence="1">
    <location>
        <begin position="372"/>
        <end position="382"/>
    </location>
</feature>
<comment type="caution">
    <text evidence="2">The sequence shown here is derived from an EMBL/GenBank/DDBJ whole genome shotgun (WGS) entry which is preliminary data.</text>
</comment>
<sequence>MPSPGAKLKNPSRQAAEDSQGYRPGLITEEKAARHRKAQRDYRARHLSFPTLARDTSEEPSVGTVASPTPDERIACDALADLAKGGHRADAGSHSAHSQSSTVLSAPTKVSTARLPPGLAPLTRRQVISVGNTGAVGYLTRVQFAQMRVALINRTPPLPTTQEQRSRWAEPLPRGFDRAEALDDARFAALYDWRHKVAKLFCEEDEREHGREEEFNLPGGHEPFVGHPYHRDVGSSTFLSNRMQIHCPHPIPYVHSKFPQSWSNCRHRTWEKLESGSKSALASALVSGLSEASRIVSPSIEPWSNAVSPSVCENCCSTIATHPRITIWPQAIDWVEGKLTGPPSADMLRWLGVNIVPEPEKKPAIASQPEISKLRSAADKTTPDYIDPPSEKDLQNRERVRKEALQELDRL</sequence>
<dbReference type="AlphaFoldDB" id="A0AAD6S8S3"/>
<evidence type="ECO:0000256" key="1">
    <source>
        <dbReference type="SAM" id="MobiDB-lite"/>
    </source>
</evidence>
<accession>A0AAD6S8S3</accession>
<protein>
    <submittedName>
        <fullName evidence="2">Uncharacterized protein</fullName>
    </submittedName>
</protein>
<gene>
    <name evidence="2" type="ORF">C8F04DRAFT_1194485</name>
</gene>
<keyword evidence="3" id="KW-1185">Reference proteome</keyword>
<name>A0AAD6S8S3_9AGAR</name>
<proteinExistence type="predicted"/>
<reference evidence="2" key="1">
    <citation type="submission" date="2023-03" db="EMBL/GenBank/DDBJ databases">
        <title>Massive genome expansion in bonnet fungi (Mycena s.s.) driven by repeated elements and novel gene families across ecological guilds.</title>
        <authorList>
            <consortium name="Lawrence Berkeley National Laboratory"/>
            <person name="Harder C.B."/>
            <person name="Miyauchi S."/>
            <person name="Viragh M."/>
            <person name="Kuo A."/>
            <person name="Thoen E."/>
            <person name="Andreopoulos B."/>
            <person name="Lu D."/>
            <person name="Skrede I."/>
            <person name="Drula E."/>
            <person name="Henrissat B."/>
            <person name="Morin E."/>
            <person name="Kohler A."/>
            <person name="Barry K."/>
            <person name="LaButti K."/>
            <person name="Morin E."/>
            <person name="Salamov A."/>
            <person name="Lipzen A."/>
            <person name="Mereny Z."/>
            <person name="Hegedus B."/>
            <person name="Baldrian P."/>
            <person name="Stursova M."/>
            <person name="Weitz H."/>
            <person name="Taylor A."/>
            <person name="Grigoriev I.V."/>
            <person name="Nagy L.G."/>
            <person name="Martin F."/>
            <person name="Kauserud H."/>
        </authorList>
    </citation>
    <scope>NUCLEOTIDE SEQUENCE</scope>
    <source>
        <strain evidence="2">CBHHK200</strain>
    </source>
</reference>
<dbReference type="EMBL" id="JARJCM010000209">
    <property type="protein sequence ID" value="KAJ7022488.1"/>
    <property type="molecule type" value="Genomic_DNA"/>
</dbReference>